<keyword evidence="3 6" id="KW-0251">Elongation factor</keyword>
<comment type="function">
    <text evidence="5 6 7">Associates with the EF-Tu.GDP complex and induces the exchange of GDP to GTP. It remains bound to the aminoacyl-tRNA.EF-Tu.GTP complex up to the GTP hydrolysis stage on the ribosome.</text>
</comment>
<dbReference type="Proteomes" id="UP000198972">
    <property type="component" value="Unassembled WGS sequence"/>
</dbReference>
<dbReference type="InterPro" id="IPR014039">
    <property type="entry name" value="Transl_elong_EFTs/EF1B_dimer"/>
</dbReference>
<dbReference type="RefSeq" id="WP_091228435.1">
    <property type="nucleotide sequence ID" value="NZ_FNBG01000007.1"/>
</dbReference>
<feature type="domain" description="Translation elongation factor EFTs/EF1B dimerisation" evidence="9">
    <location>
        <begin position="73"/>
        <end position="214"/>
    </location>
</feature>
<accession>A0A1G7JC86</accession>
<comment type="subcellular location">
    <subcellularLocation>
        <location evidence="6 8">Cytoplasm</location>
    </subcellularLocation>
</comment>
<dbReference type="Gene3D" id="1.10.8.10">
    <property type="entry name" value="DNA helicase RuvA subunit, C-terminal domain"/>
    <property type="match status" value="1"/>
</dbReference>
<evidence type="ECO:0000256" key="2">
    <source>
        <dbReference type="ARBA" id="ARBA00016956"/>
    </source>
</evidence>
<evidence type="ECO:0000256" key="6">
    <source>
        <dbReference type="HAMAP-Rule" id="MF_00050"/>
    </source>
</evidence>
<keyword evidence="11" id="KW-1185">Reference proteome</keyword>
<dbReference type="InterPro" id="IPR001816">
    <property type="entry name" value="Transl_elong_EFTs/EF1B"/>
</dbReference>
<gene>
    <name evidence="6" type="primary">tsf</name>
    <name evidence="10" type="ORF">SAMN04488542_107102</name>
</gene>
<dbReference type="GO" id="GO:0003746">
    <property type="term" value="F:translation elongation factor activity"/>
    <property type="evidence" value="ECO:0007669"/>
    <property type="project" value="UniProtKB-UniRule"/>
</dbReference>
<dbReference type="AlphaFoldDB" id="A0A1G7JC86"/>
<evidence type="ECO:0000256" key="7">
    <source>
        <dbReference type="RuleBase" id="RU000642"/>
    </source>
</evidence>
<reference evidence="10 11" key="1">
    <citation type="submission" date="2016-10" db="EMBL/GenBank/DDBJ databases">
        <authorList>
            <person name="de Groot N.N."/>
        </authorList>
    </citation>
    <scope>NUCLEOTIDE SEQUENCE [LARGE SCALE GENOMIC DNA]</scope>
    <source>
        <strain evidence="10 11">DSM 28129</strain>
    </source>
</reference>
<evidence type="ECO:0000256" key="4">
    <source>
        <dbReference type="ARBA" id="ARBA00022917"/>
    </source>
</evidence>
<dbReference type="OrthoDB" id="9808348at2"/>
<dbReference type="EMBL" id="FNBG01000007">
    <property type="protein sequence ID" value="SDF22493.1"/>
    <property type="molecule type" value="Genomic_DNA"/>
</dbReference>
<dbReference type="PANTHER" id="PTHR11741">
    <property type="entry name" value="ELONGATION FACTOR TS"/>
    <property type="match status" value="1"/>
</dbReference>
<dbReference type="SUPFAM" id="SSF54713">
    <property type="entry name" value="Elongation factor Ts (EF-Ts), dimerisation domain"/>
    <property type="match status" value="2"/>
</dbReference>
<dbReference type="NCBIfam" id="TIGR00116">
    <property type="entry name" value="tsf"/>
    <property type="match status" value="1"/>
</dbReference>
<dbReference type="InterPro" id="IPR018101">
    <property type="entry name" value="Transl_elong_Ts_CS"/>
</dbReference>
<evidence type="ECO:0000256" key="3">
    <source>
        <dbReference type="ARBA" id="ARBA00022768"/>
    </source>
</evidence>
<dbReference type="HAMAP" id="MF_00050">
    <property type="entry name" value="EF_Ts"/>
    <property type="match status" value="1"/>
</dbReference>
<dbReference type="PROSITE" id="PS01126">
    <property type="entry name" value="EF_TS_1"/>
    <property type="match status" value="1"/>
</dbReference>
<dbReference type="PANTHER" id="PTHR11741:SF0">
    <property type="entry name" value="ELONGATION FACTOR TS, MITOCHONDRIAL"/>
    <property type="match status" value="1"/>
</dbReference>
<name>A0A1G7JC86_9BACL</name>
<dbReference type="SUPFAM" id="SSF46934">
    <property type="entry name" value="UBA-like"/>
    <property type="match status" value="1"/>
</dbReference>
<dbReference type="Gene3D" id="3.30.479.20">
    <property type="entry name" value="Elongation factor Ts, dimerisation domain"/>
    <property type="match status" value="2"/>
</dbReference>
<sequence>MSHINAGLIKELRTRTGAGMLDCKEALLAVNGDLEQSITYLREKGISTAVKKAGRVAAEGLVHAYINDNQRIGVLLEVNCETDFVAKTSEFKAIIRELARLIAIENPIDLNAVDHLTMHNGETVGNVIKSLTTTLGERILLKRFTRYEVRGHGMVASYIHEDYLTEGKLGVLVEVQTDRTETLNQPQFISFVKSIVMHIAAERPTHVSMHEPPSEGVLAENCLIEQNLINGSQKKIETIIEELNMLMGQDNISIVKFCCFQKGE</sequence>
<dbReference type="FunFam" id="1.10.8.10:FF:000001">
    <property type="entry name" value="Elongation factor Ts"/>
    <property type="match status" value="1"/>
</dbReference>
<protein>
    <recommendedName>
        <fullName evidence="2 6">Elongation factor Ts</fullName>
        <shortName evidence="6">EF-Ts</shortName>
    </recommendedName>
</protein>
<organism evidence="10 11">
    <name type="scientific">Fontibacillus panacisegetis</name>
    <dbReference type="NCBI Taxonomy" id="670482"/>
    <lineage>
        <taxon>Bacteria</taxon>
        <taxon>Bacillati</taxon>
        <taxon>Bacillota</taxon>
        <taxon>Bacilli</taxon>
        <taxon>Bacillales</taxon>
        <taxon>Paenibacillaceae</taxon>
        <taxon>Fontibacillus</taxon>
    </lineage>
</organism>
<evidence type="ECO:0000313" key="10">
    <source>
        <dbReference type="EMBL" id="SDF22493.1"/>
    </source>
</evidence>
<feature type="region of interest" description="Involved in Mg(2+) ion dislocation from EF-Tu" evidence="6">
    <location>
        <begin position="82"/>
        <end position="85"/>
    </location>
</feature>
<evidence type="ECO:0000256" key="8">
    <source>
        <dbReference type="RuleBase" id="RU000643"/>
    </source>
</evidence>
<dbReference type="InterPro" id="IPR009060">
    <property type="entry name" value="UBA-like_sf"/>
</dbReference>
<evidence type="ECO:0000259" key="9">
    <source>
        <dbReference type="Pfam" id="PF00889"/>
    </source>
</evidence>
<keyword evidence="4 6" id="KW-0648">Protein biosynthesis</keyword>
<dbReference type="InterPro" id="IPR036402">
    <property type="entry name" value="EF-Ts_dimer_sf"/>
</dbReference>
<dbReference type="STRING" id="670482.SAMN04488542_107102"/>
<dbReference type="PROSITE" id="PS01127">
    <property type="entry name" value="EF_TS_2"/>
    <property type="match status" value="1"/>
</dbReference>
<comment type="similarity">
    <text evidence="1 6 7">Belongs to the EF-Ts family.</text>
</comment>
<dbReference type="CDD" id="cd14275">
    <property type="entry name" value="UBA_EF-Ts"/>
    <property type="match status" value="1"/>
</dbReference>
<dbReference type="Pfam" id="PF00889">
    <property type="entry name" value="EF_TS"/>
    <property type="match status" value="1"/>
</dbReference>
<evidence type="ECO:0000313" key="11">
    <source>
        <dbReference type="Proteomes" id="UP000198972"/>
    </source>
</evidence>
<evidence type="ECO:0000256" key="5">
    <source>
        <dbReference type="ARBA" id="ARBA00025453"/>
    </source>
</evidence>
<evidence type="ECO:0000256" key="1">
    <source>
        <dbReference type="ARBA" id="ARBA00005532"/>
    </source>
</evidence>
<dbReference type="GO" id="GO:0005737">
    <property type="term" value="C:cytoplasm"/>
    <property type="evidence" value="ECO:0007669"/>
    <property type="project" value="UniProtKB-SubCell"/>
</dbReference>
<keyword evidence="6" id="KW-0963">Cytoplasm</keyword>
<proteinExistence type="inferred from homology"/>